<name>A0A0P6YZT7_9CHLR</name>
<reference evidence="3 4" key="1">
    <citation type="submission" date="2015-07" db="EMBL/GenBank/DDBJ databases">
        <title>Genome sequence of Levilinea saccharolytica DSM 16555.</title>
        <authorList>
            <person name="Hemp J."/>
            <person name="Ward L.M."/>
            <person name="Pace L.A."/>
            <person name="Fischer W.W."/>
        </authorList>
    </citation>
    <scope>NUCLEOTIDE SEQUENCE [LARGE SCALE GENOMIC DNA]</scope>
    <source>
        <strain evidence="3 4">KIBI-1</strain>
    </source>
</reference>
<feature type="transmembrane region" description="Helical" evidence="1">
    <location>
        <begin position="27"/>
        <end position="46"/>
    </location>
</feature>
<keyword evidence="4" id="KW-1185">Reference proteome</keyword>
<keyword evidence="1" id="KW-0812">Transmembrane</keyword>
<evidence type="ECO:0000256" key="1">
    <source>
        <dbReference type="SAM" id="Phobius"/>
    </source>
</evidence>
<dbReference type="Proteomes" id="UP000050501">
    <property type="component" value="Unassembled WGS sequence"/>
</dbReference>
<keyword evidence="1" id="KW-0472">Membrane</keyword>
<feature type="transmembrane region" description="Helical" evidence="1">
    <location>
        <begin position="66"/>
        <end position="93"/>
    </location>
</feature>
<gene>
    <name evidence="3" type="ORF">ADN01_03240</name>
</gene>
<evidence type="ECO:0000313" key="3">
    <source>
        <dbReference type="EMBL" id="KPL89968.1"/>
    </source>
</evidence>
<organism evidence="3 4">
    <name type="scientific">Levilinea saccharolytica</name>
    <dbReference type="NCBI Taxonomy" id="229921"/>
    <lineage>
        <taxon>Bacteria</taxon>
        <taxon>Bacillati</taxon>
        <taxon>Chloroflexota</taxon>
        <taxon>Anaerolineae</taxon>
        <taxon>Anaerolineales</taxon>
        <taxon>Anaerolineaceae</taxon>
        <taxon>Levilinea</taxon>
    </lineage>
</organism>
<accession>A0A0P6YZT7</accession>
<protein>
    <recommendedName>
        <fullName evidence="2">Flavinylation-associated cytochrome domain-containing protein</fullName>
    </recommendedName>
</protein>
<proteinExistence type="predicted"/>
<feature type="domain" description="Flavinylation-associated cytochrome" evidence="2">
    <location>
        <begin position="68"/>
        <end position="126"/>
    </location>
</feature>
<comment type="caution">
    <text evidence="3">The sequence shown here is derived from an EMBL/GenBank/DDBJ whole genome shotgun (WGS) entry which is preliminary data.</text>
</comment>
<sequence length="161" mass="17888">MWDVLLLAGLLVSWAPALTGLAWHEWLGLAFGAALLIHTLLHWQWIAAVTRRFFARVSWASRLNYLLGAALFVSFTLIIFSGVMESRVVLAAFGLRLSNTEFWRGLHHTAADLTLWLAALHIAVHWNWIVNGCKRLLKTPACASVNTSPAAPAPVRISTHE</sequence>
<keyword evidence="1" id="KW-1133">Transmembrane helix</keyword>
<evidence type="ECO:0000313" key="4">
    <source>
        <dbReference type="Proteomes" id="UP000050501"/>
    </source>
</evidence>
<evidence type="ECO:0000259" key="2">
    <source>
        <dbReference type="Pfam" id="PF14358"/>
    </source>
</evidence>
<feature type="transmembrane region" description="Helical" evidence="1">
    <location>
        <begin position="113"/>
        <end position="130"/>
    </location>
</feature>
<dbReference type="STRING" id="229921.ADN01_03240"/>
<dbReference type="EMBL" id="LGCM01000014">
    <property type="protein sequence ID" value="KPL89968.1"/>
    <property type="molecule type" value="Genomic_DNA"/>
</dbReference>
<dbReference type="AlphaFoldDB" id="A0A0P6YZT7"/>
<dbReference type="InterPro" id="IPR025517">
    <property type="entry name" value="DUF4405"/>
</dbReference>
<dbReference type="Pfam" id="PF14358">
    <property type="entry name" value="DUF4405"/>
    <property type="match status" value="1"/>
</dbReference>